<evidence type="ECO:0000256" key="2">
    <source>
        <dbReference type="ARBA" id="ARBA00022898"/>
    </source>
</evidence>
<dbReference type="InterPro" id="IPR015424">
    <property type="entry name" value="PyrdxlP-dep_Trfase"/>
</dbReference>
<evidence type="ECO:0000313" key="5">
    <source>
        <dbReference type="EMBL" id="EAQ02183.1"/>
    </source>
</evidence>
<dbReference type="RefSeq" id="WP_009803725.1">
    <property type="nucleotide sequence ID" value="NZ_AAMO01000008.1"/>
</dbReference>
<evidence type="ECO:0000313" key="6">
    <source>
        <dbReference type="Proteomes" id="UP000004318"/>
    </source>
</evidence>
<comment type="caution">
    <text evidence="5">The sequence shown here is derived from an EMBL/GenBank/DDBJ whole genome shotgun (WGS) entry which is preliminary data.</text>
</comment>
<dbReference type="GO" id="GO:0008483">
    <property type="term" value="F:transaminase activity"/>
    <property type="evidence" value="ECO:0007669"/>
    <property type="project" value="InterPro"/>
</dbReference>
<dbReference type="HOGENOM" id="CLU_016922_1_2_5"/>
<dbReference type="Gene3D" id="3.40.640.10">
    <property type="entry name" value="Type I PLP-dependent aspartate aminotransferase-like (Major domain)"/>
    <property type="match status" value="1"/>
</dbReference>
<organism evidence="5 6">
    <name type="scientific">Pseudooceanicola batsensis (strain ATCC BAA-863 / DSM 15984 / KCTC 12145 / HTCC2597)</name>
    <name type="common">Oceanicola batsensis</name>
    <dbReference type="NCBI Taxonomy" id="252305"/>
    <lineage>
        <taxon>Bacteria</taxon>
        <taxon>Pseudomonadati</taxon>
        <taxon>Pseudomonadota</taxon>
        <taxon>Alphaproteobacteria</taxon>
        <taxon>Rhodobacterales</taxon>
        <taxon>Paracoccaceae</taxon>
        <taxon>Pseudooceanicola</taxon>
    </lineage>
</organism>
<dbReference type="Pfam" id="PF00202">
    <property type="entry name" value="Aminotran_3"/>
    <property type="match status" value="1"/>
</dbReference>
<dbReference type="CDD" id="cd00610">
    <property type="entry name" value="OAT_like"/>
    <property type="match status" value="1"/>
</dbReference>
<comment type="cofactor">
    <cofactor evidence="1">
        <name>pyridoxal 5'-phosphate</name>
        <dbReference type="ChEBI" id="CHEBI:597326"/>
    </cofactor>
</comment>
<dbReference type="STRING" id="252305.OB2597_18911"/>
<dbReference type="InterPro" id="IPR005814">
    <property type="entry name" value="Aminotrans_3"/>
</dbReference>
<name>A3U092_PSEBH</name>
<feature type="region of interest" description="Disordered" evidence="4">
    <location>
        <begin position="145"/>
        <end position="173"/>
    </location>
</feature>
<keyword evidence="6" id="KW-1185">Reference proteome</keyword>
<evidence type="ECO:0000256" key="4">
    <source>
        <dbReference type="SAM" id="MobiDB-lite"/>
    </source>
</evidence>
<proteinExistence type="inferred from homology"/>
<dbReference type="Gene3D" id="3.90.1150.10">
    <property type="entry name" value="Aspartate Aminotransferase, domain 1"/>
    <property type="match status" value="1"/>
</dbReference>
<accession>A3U092</accession>
<dbReference type="Proteomes" id="UP000004318">
    <property type="component" value="Unassembled WGS sequence"/>
</dbReference>
<evidence type="ECO:0000256" key="3">
    <source>
        <dbReference type="RuleBase" id="RU003560"/>
    </source>
</evidence>
<sequence>MTDSPKSRDLYERAKRVMPAGNTRHTVYRQPYQVYAASGDGCRITDVDGTVRIDATGNFTSLIHGYGNPRIREAAIGQIETGTCFGMPTPGEVRLSEILAERLPAVEQVRYCNSGTEAVMNAIKVARAYTGRRVLAKVEGAYHGTYDPAETSQDARPESWGDADTPASVATARGTPQGVLDDVAVIPFNDAARAERILRAKGNDLAAVLVDAMPNRAGLIPASDEFLSMLRRVTREMEALLILDEVITFRLGYHGAQGRFGVDPDLTALGKVIGGGFPVGAIAGKAEYLSVYDPSEGRPAVQHGGTFSANPVTMASGIAALEELTPATFDHLESLGEQFAKGAADCFARHGVKAQVTGLGSLRRIHMTDASLTDFRSLFATPDAAQQVADLARAVFDEGVLMAANGLMAFSTPMTRDDIEEILSAFDRALPRVLDGSDRG</sequence>
<reference evidence="5 6" key="1">
    <citation type="journal article" date="2010" name="J. Bacteriol.">
        <title>Genome sequences of Oceanicola granulosus HTCC2516(T) and Oceanicola batsensis HTCC2597(TDelta).</title>
        <authorList>
            <person name="Thrash J.C."/>
            <person name="Cho J.C."/>
            <person name="Vergin K.L."/>
            <person name="Giovannoni S.J."/>
        </authorList>
    </citation>
    <scope>NUCLEOTIDE SEQUENCE [LARGE SCALE GENOMIC DNA]</scope>
    <source>
        <strain evidence="6">ATCC BAA-863 / DSM 15984 / KCTC 12145 / HTCC2597</strain>
    </source>
</reference>
<protein>
    <submittedName>
        <fullName evidence="5">Putative</fullName>
    </submittedName>
</protein>
<dbReference type="InterPro" id="IPR015422">
    <property type="entry name" value="PyrdxlP-dep_Trfase_small"/>
</dbReference>
<dbReference type="InterPro" id="IPR015421">
    <property type="entry name" value="PyrdxlP-dep_Trfase_major"/>
</dbReference>
<dbReference type="PANTHER" id="PTHR43713:SF3">
    <property type="entry name" value="GLUTAMATE-1-SEMIALDEHYDE 2,1-AMINOMUTASE 1, CHLOROPLASTIC-RELATED"/>
    <property type="match status" value="1"/>
</dbReference>
<comment type="similarity">
    <text evidence="3">Belongs to the class-III pyridoxal-phosphate-dependent aminotransferase family.</text>
</comment>
<dbReference type="EMBL" id="AAMO01000008">
    <property type="protein sequence ID" value="EAQ02183.1"/>
    <property type="molecule type" value="Genomic_DNA"/>
</dbReference>
<evidence type="ECO:0000256" key="1">
    <source>
        <dbReference type="ARBA" id="ARBA00001933"/>
    </source>
</evidence>
<gene>
    <name evidence="5" type="ORF">OB2597_18911</name>
</gene>
<dbReference type="AlphaFoldDB" id="A3U092"/>
<dbReference type="GO" id="GO:0030170">
    <property type="term" value="F:pyridoxal phosphate binding"/>
    <property type="evidence" value="ECO:0007669"/>
    <property type="project" value="InterPro"/>
</dbReference>
<dbReference type="SUPFAM" id="SSF53383">
    <property type="entry name" value="PLP-dependent transferases"/>
    <property type="match status" value="1"/>
</dbReference>
<dbReference type="PANTHER" id="PTHR43713">
    <property type="entry name" value="GLUTAMATE-1-SEMIALDEHYDE 2,1-AMINOMUTASE"/>
    <property type="match status" value="1"/>
</dbReference>
<dbReference type="OrthoDB" id="9801052at2"/>
<keyword evidence="2 3" id="KW-0663">Pyridoxal phosphate</keyword>